<dbReference type="NCBIfam" id="TIGR01737">
    <property type="entry name" value="FGAM_synth_I"/>
    <property type="match status" value="1"/>
</dbReference>
<keyword evidence="5" id="KW-0378">Hydrolase</keyword>
<dbReference type="GO" id="GO:0004642">
    <property type="term" value="F:phosphoribosylformylglycinamidine synthase activity"/>
    <property type="evidence" value="ECO:0007669"/>
    <property type="project" value="InterPro"/>
</dbReference>
<dbReference type="HAMAP" id="MF_00421">
    <property type="entry name" value="PurQ"/>
    <property type="match status" value="1"/>
</dbReference>
<accession>A0A0F9KNN1</accession>
<dbReference type="CDD" id="cd01740">
    <property type="entry name" value="GATase1_FGAR_AT"/>
    <property type="match status" value="1"/>
</dbReference>
<keyword evidence="3" id="KW-0547">Nucleotide-binding</keyword>
<protein>
    <submittedName>
        <fullName evidence="8">Uncharacterized protein</fullName>
    </submittedName>
</protein>
<keyword evidence="1" id="KW-0963">Cytoplasm</keyword>
<dbReference type="GO" id="GO:0016787">
    <property type="term" value="F:hydrolase activity"/>
    <property type="evidence" value="ECO:0007669"/>
    <property type="project" value="UniProtKB-KW"/>
</dbReference>
<evidence type="ECO:0000256" key="1">
    <source>
        <dbReference type="ARBA" id="ARBA00022490"/>
    </source>
</evidence>
<evidence type="ECO:0000256" key="4">
    <source>
        <dbReference type="ARBA" id="ARBA00022755"/>
    </source>
</evidence>
<dbReference type="PANTHER" id="PTHR47552">
    <property type="entry name" value="PHOSPHORIBOSYLFORMYLGLYCINAMIDINE SYNTHASE SUBUNIT PURQ"/>
    <property type="match status" value="1"/>
</dbReference>
<dbReference type="PANTHER" id="PTHR47552:SF1">
    <property type="entry name" value="PHOSPHORIBOSYLFORMYLGLYCINAMIDINE SYNTHASE SUBUNIT PURQ"/>
    <property type="match status" value="1"/>
</dbReference>
<keyword evidence="6" id="KW-0067">ATP-binding</keyword>
<proteinExistence type="inferred from homology"/>
<gene>
    <name evidence="8" type="ORF">LCGC14_1306220</name>
</gene>
<keyword evidence="7" id="KW-0315">Glutamine amidotransferase</keyword>
<name>A0A0F9KNN1_9ZZZZ</name>
<dbReference type="EMBL" id="LAZR01007669">
    <property type="protein sequence ID" value="KKM83744.1"/>
    <property type="molecule type" value="Genomic_DNA"/>
</dbReference>
<dbReference type="Pfam" id="PF13507">
    <property type="entry name" value="GATase_5"/>
    <property type="match status" value="1"/>
</dbReference>
<reference evidence="8" key="1">
    <citation type="journal article" date="2015" name="Nature">
        <title>Complex archaea that bridge the gap between prokaryotes and eukaryotes.</title>
        <authorList>
            <person name="Spang A."/>
            <person name="Saw J.H."/>
            <person name="Jorgensen S.L."/>
            <person name="Zaremba-Niedzwiedzka K."/>
            <person name="Martijn J."/>
            <person name="Lind A.E."/>
            <person name="van Eijk R."/>
            <person name="Schleper C."/>
            <person name="Guy L."/>
            <person name="Ettema T.J."/>
        </authorList>
    </citation>
    <scope>NUCLEOTIDE SEQUENCE</scope>
</reference>
<organism evidence="8">
    <name type="scientific">marine sediment metagenome</name>
    <dbReference type="NCBI Taxonomy" id="412755"/>
    <lineage>
        <taxon>unclassified sequences</taxon>
        <taxon>metagenomes</taxon>
        <taxon>ecological metagenomes</taxon>
    </lineage>
</organism>
<dbReference type="PIRSF" id="PIRSF001586">
    <property type="entry name" value="FGAM_synth_I"/>
    <property type="match status" value="1"/>
</dbReference>
<evidence type="ECO:0000256" key="2">
    <source>
        <dbReference type="ARBA" id="ARBA00022598"/>
    </source>
</evidence>
<keyword evidence="2" id="KW-0436">Ligase</keyword>
<evidence type="ECO:0000256" key="3">
    <source>
        <dbReference type="ARBA" id="ARBA00022741"/>
    </source>
</evidence>
<sequence length="236" mass="26143">MTIQIAVIDFPASNCNLDAVHVLNNVINVKADLVWHNHFKETNYDGVVLPGGFSFGDYLRAGIIAAHSPAIDEARIMLKDGRPIIGICNGFQILTEAQFLPGALLQNESLKFVCKWVNLKVENNKTAFTNKMNVGDVIDIPIAHGEGRYYTDNLKELEENDQIVFKYSTDQGELSNDANPNGSIDNIGGICNIEQNCVGLMPHPERASEAIISPKKTTHGRKIFDSMIEFIKRRAS</sequence>
<dbReference type="PROSITE" id="PS51273">
    <property type="entry name" value="GATASE_TYPE_1"/>
    <property type="match status" value="1"/>
</dbReference>
<dbReference type="InterPro" id="IPR029062">
    <property type="entry name" value="Class_I_gatase-like"/>
</dbReference>
<dbReference type="SUPFAM" id="SSF52317">
    <property type="entry name" value="Class I glutamine amidotransferase-like"/>
    <property type="match status" value="1"/>
</dbReference>
<keyword evidence="4" id="KW-0658">Purine biosynthesis</keyword>
<evidence type="ECO:0000313" key="8">
    <source>
        <dbReference type="EMBL" id="KKM83744.1"/>
    </source>
</evidence>
<dbReference type="AlphaFoldDB" id="A0A0F9KNN1"/>
<dbReference type="Gene3D" id="3.40.50.880">
    <property type="match status" value="1"/>
</dbReference>
<evidence type="ECO:0000256" key="6">
    <source>
        <dbReference type="ARBA" id="ARBA00022840"/>
    </source>
</evidence>
<dbReference type="SMART" id="SM01211">
    <property type="entry name" value="GATase_5"/>
    <property type="match status" value="1"/>
</dbReference>
<dbReference type="GO" id="GO:0006189">
    <property type="term" value="P:'de novo' IMP biosynthetic process"/>
    <property type="evidence" value="ECO:0007669"/>
    <property type="project" value="InterPro"/>
</dbReference>
<dbReference type="InterPro" id="IPR010075">
    <property type="entry name" value="PRibForGlyAmidine_synth_PurQ"/>
</dbReference>
<evidence type="ECO:0000256" key="5">
    <source>
        <dbReference type="ARBA" id="ARBA00022801"/>
    </source>
</evidence>
<evidence type="ECO:0000256" key="7">
    <source>
        <dbReference type="ARBA" id="ARBA00022962"/>
    </source>
</evidence>
<dbReference type="NCBIfam" id="NF002957">
    <property type="entry name" value="PRK03619.1"/>
    <property type="match status" value="1"/>
</dbReference>
<comment type="caution">
    <text evidence="8">The sequence shown here is derived from an EMBL/GenBank/DDBJ whole genome shotgun (WGS) entry which is preliminary data.</text>
</comment>
<dbReference type="GO" id="GO:0005524">
    <property type="term" value="F:ATP binding"/>
    <property type="evidence" value="ECO:0007669"/>
    <property type="project" value="UniProtKB-KW"/>
</dbReference>